<dbReference type="AlphaFoldDB" id="A0A6L2Q8C3"/>
<dbReference type="Proteomes" id="UP000502823">
    <property type="component" value="Unassembled WGS sequence"/>
</dbReference>
<sequence>LVTYCITSGGSLLQRMPLLQERVQSSLSVLGCGAVAGPLEEGASVPRLLHSVVHPPPSPMVVLSRRYGSFSD</sequence>
<accession>A0A6L2Q8C3</accession>
<name>A0A6L2Q8C3_COPFO</name>
<protein>
    <submittedName>
        <fullName evidence="1">Uncharacterized protein</fullName>
    </submittedName>
</protein>
<proteinExistence type="predicted"/>
<gene>
    <name evidence="1" type="ORF">Cfor_12239</name>
</gene>
<organism evidence="1 2">
    <name type="scientific">Coptotermes formosanus</name>
    <name type="common">Formosan subterranean termite</name>
    <dbReference type="NCBI Taxonomy" id="36987"/>
    <lineage>
        <taxon>Eukaryota</taxon>
        <taxon>Metazoa</taxon>
        <taxon>Ecdysozoa</taxon>
        <taxon>Arthropoda</taxon>
        <taxon>Hexapoda</taxon>
        <taxon>Insecta</taxon>
        <taxon>Pterygota</taxon>
        <taxon>Neoptera</taxon>
        <taxon>Polyneoptera</taxon>
        <taxon>Dictyoptera</taxon>
        <taxon>Blattodea</taxon>
        <taxon>Blattoidea</taxon>
        <taxon>Termitoidae</taxon>
        <taxon>Rhinotermitidae</taxon>
        <taxon>Coptotermes</taxon>
    </lineage>
</organism>
<evidence type="ECO:0000313" key="1">
    <source>
        <dbReference type="EMBL" id="GFG39105.1"/>
    </source>
</evidence>
<keyword evidence="2" id="KW-1185">Reference proteome</keyword>
<dbReference type="EMBL" id="BLKM01000868">
    <property type="protein sequence ID" value="GFG39105.1"/>
    <property type="molecule type" value="Genomic_DNA"/>
</dbReference>
<comment type="caution">
    <text evidence="1">The sequence shown here is derived from an EMBL/GenBank/DDBJ whole genome shotgun (WGS) entry which is preliminary data.</text>
</comment>
<feature type="non-terminal residue" evidence="1">
    <location>
        <position position="1"/>
    </location>
</feature>
<reference evidence="2" key="1">
    <citation type="submission" date="2020-01" db="EMBL/GenBank/DDBJ databases">
        <title>Draft genome sequence of the Termite Coptotermes fromosanus.</title>
        <authorList>
            <person name="Itakura S."/>
            <person name="Yosikawa Y."/>
            <person name="Umezawa K."/>
        </authorList>
    </citation>
    <scope>NUCLEOTIDE SEQUENCE [LARGE SCALE GENOMIC DNA]</scope>
</reference>
<dbReference type="InParanoid" id="A0A6L2Q8C3"/>
<evidence type="ECO:0000313" key="2">
    <source>
        <dbReference type="Proteomes" id="UP000502823"/>
    </source>
</evidence>
<feature type="non-terminal residue" evidence="1">
    <location>
        <position position="72"/>
    </location>
</feature>